<dbReference type="Proteomes" id="UP000248349">
    <property type="component" value="Unassembled WGS sequence"/>
</dbReference>
<evidence type="ECO:0000256" key="1">
    <source>
        <dbReference type="SAM" id="MobiDB-lite"/>
    </source>
</evidence>
<reference evidence="2 3" key="1">
    <citation type="submission" date="2016-12" db="EMBL/GenBank/DDBJ databases">
        <title>The genomes of Aspergillus section Nigri reveals drivers in fungal speciation.</title>
        <authorList>
            <consortium name="DOE Joint Genome Institute"/>
            <person name="Vesth T.C."/>
            <person name="Nybo J."/>
            <person name="Theobald S."/>
            <person name="Brandl J."/>
            <person name="Frisvad J.C."/>
            <person name="Nielsen K.F."/>
            <person name="Lyhne E.K."/>
            <person name="Kogle M.E."/>
            <person name="Kuo A."/>
            <person name="Riley R."/>
            <person name="Clum A."/>
            <person name="Nolan M."/>
            <person name="Lipzen A."/>
            <person name="Salamov A."/>
            <person name="Henrissat B."/>
            <person name="Wiebenga A."/>
            <person name="De Vries R.P."/>
            <person name="Grigoriev I.V."/>
            <person name="Mortensen U.H."/>
            <person name="Andersen M.R."/>
            <person name="Baker S.E."/>
        </authorList>
    </citation>
    <scope>NUCLEOTIDE SEQUENCE [LARGE SCALE GENOMIC DNA]</scope>
    <source>
        <strain evidence="2 3">JOP 1030-1</strain>
    </source>
</reference>
<dbReference type="RefSeq" id="XP_025430189.1">
    <property type="nucleotide sequence ID" value="XM_025575286.1"/>
</dbReference>
<dbReference type="GeneID" id="37076514"/>
<feature type="compositionally biased region" description="Basic and acidic residues" evidence="1">
    <location>
        <begin position="1"/>
        <end position="10"/>
    </location>
</feature>
<gene>
    <name evidence="2" type="ORF">BP01DRAFT_357821</name>
</gene>
<feature type="region of interest" description="Disordered" evidence="1">
    <location>
        <begin position="1"/>
        <end position="77"/>
    </location>
</feature>
<organism evidence="2 3">
    <name type="scientific">Aspergillus saccharolyticus JOP 1030-1</name>
    <dbReference type="NCBI Taxonomy" id="1450539"/>
    <lineage>
        <taxon>Eukaryota</taxon>
        <taxon>Fungi</taxon>
        <taxon>Dikarya</taxon>
        <taxon>Ascomycota</taxon>
        <taxon>Pezizomycotina</taxon>
        <taxon>Eurotiomycetes</taxon>
        <taxon>Eurotiomycetidae</taxon>
        <taxon>Eurotiales</taxon>
        <taxon>Aspergillaceae</taxon>
        <taxon>Aspergillus</taxon>
        <taxon>Aspergillus subgen. Circumdati</taxon>
    </lineage>
</organism>
<feature type="compositionally biased region" description="Polar residues" evidence="1">
    <location>
        <begin position="33"/>
        <end position="52"/>
    </location>
</feature>
<keyword evidence="3" id="KW-1185">Reference proteome</keyword>
<accession>A0A318ZCF1</accession>
<proteinExistence type="predicted"/>
<name>A0A318ZCF1_9EURO</name>
<dbReference type="AlphaFoldDB" id="A0A318ZCF1"/>
<dbReference type="EMBL" id="KZ821238">
    <property type="protein sequence ID" value="PYH44207.1"/>
    <property type="molecule type" value="Genomic_DNA"/>
</dbReference>
<sequence>MKGEREKEDGGWVMKLMGDDDDDRGGKERRATIQDTRSLGSHSFSVFRTQQSKAKRVPQPGAEPVTLGGPGPLVSIR</sequence>
<protein>
    <submittedName>
        <fullName evidence="2">Uncharacterized protein</fullName>
    </submittedName>
</protein>
<evidence type="ECO:0000313" key="2">
    <source>
        <dbReference type="EMBL" id="PYH44207.1"/>
    </source>
</evidence>
<evidence type="ECO:0000313" key="3">
    <source>
        <dbReference type="Proteomes" id="UP000248349"/>
    </source>
</evidence>